<accession>A0AAV0X7L1</accession>
<dbReference type="AlphaFoldDB" id="A0AAV0X7L1"/>
<comment type="caution">
    <text evidence="1">The sequence shown here is derived from an EMBL/GenBank/DDBJ whole genome shotgun (WGS) entry which is preliminary data.</text>
</comment>
<evidence type="ECO:0000313" key="2">
    <source>
        <dbReference type="Proteomes" id="UP001160148"/>
    </source>
</evidence>
<gene>
    <name evidence="1" type="ORF">MEUPH1_LOCUS19052</name>
</gene>
<evidence type="ECO:0000313" key="1">
    <source>
        <dbReference type="EMBL" id="CAI6364193.1"/>
    </source>
</evidence>
<protein>
    <submittedName>
        <fullName evidence="1">Uncharacterized protein</fullName>
    </submittedName>
</protein>
<keyword evidence="2" id="KW-1185">Reference proteome</keyword>
<dbReference type="Proteomes" id="UP001160148">
    <property type="component" value="Unassembled WGS sequence"/>
</dbReference>
<reference evidence="1 2" key="1">
    <citation type="submission" date="2023-01" db="EMBL/GenBank/DDBJ databases">
        <authorList>
            <person name="Whitehead M."/>
        </authorList>
    </citation>
    <scope>NUCLEOTIDE SEQUENCE [LARGE SCALE GENOMIC DNA]</scope>
</reference>
<name>A0AAV0X7L1_9HEMI</name>
<organism evidence="1 2">
    <name type="scientific">Macrosiphum euphorbiae</name>
    <name type="common">potato aphid</name>
    <dbReference type="NCBI Taxonomy" id="13131"/>
    <lineage>
        <taxon>Eukaryota</taxon>
        <taxon>Metazoa</taxon>
        <taxon>Ecdysozoa</taxon>
        <taxon>Arthropoda</taxon>
        <taxon>Hexapoda</taxon>
        <taxon>Insecta</taxon>
        <taxon>Pterygota</taxon>
        <taxon>Neoptera</taxon>
        <taxon>Paraneoptera</taxon>
        <taxon>Hemiptera</taxon>
        <taxon>Sternorrhyncha</taxon>
        <taxon>Aphidomorpha</taxon>
        <taxon>Aphidoidea</taxon>
        <taxon>Aphididae</taxon>
        <taxon>Macrosiphini</taxon>
        <taxon>Macrosiphum</taxon>
    </lineage>
</organism>
<dbReference type="EMBL" id="CARXXK010000003">
    <property type="protein sequence ID" value="CAI6364193.1"/>
    <property type="molecule type" value="Genomic_DNA"/>
</dbReference>
<proteinExistence type="predicted"/>
<sequence>MLLHNPSAFWKFIKELNQYTTINSTLRLDNETADSPTYSANLFSKYFSSVFSTFQSSFSDFSKNNNYPYYLPYNKYFTNDDVLTVLYYLKNNFSNVFLGGCSSTAEIQLYFLYLCSLGAQASSRKLVQLHLF</sequence>